<sequence length="186" mass="20195">MTVAPLGHRIGSLDLFDLLRERRPYRPNAACAQSGPADLLFAAELRRRLTRTGSRVISTAARPGIFLPNLMRAEKKPSLVLRVEKFLVGLVAHNAEEAAPSALYAATAGLPGDSRAGSDRLRGMRGAPTMAGRAARARDGSAARRLWTVSEELTSTRFPLDAPPPLPRERTRNCDPSTERSTEEPS</sequence>
<accession>A0ABP6UE33</accession>
<evidence type="ECO:0000313" key="2">
    <source>
        <dbReference type="EMBL" id="GAA3504998.1"/>
    </source>
</evidence>
<name>A0ABP6UE33_9ACTN</name>
<dbReference type="Proteomes" id="UP001501455">
    <property type="component" value="Unassembled WGS sequence"/>
</dbReference>
<feature type="compositionally biased region" description="Basic and acidic residues" evidence="1">
    <location>
        <begin position="167"/>
        <end position="186"/>
    </location>
</feature>
<gene>
    <name evidence="2" type="ORF">GCM10019016_121110</name>
</gene>
<protein>
    <submittedName>
        <fullName evidence="2">Uncharacterized protein</fullName>
    </submittedName>
</protein>
<feature type="region of interest" description="Disordered" evidence="1">
    <location>
        <begin position="115"/>
        <end position="186"/>
    </location>
</feature>
<evidence type="ECO:0000313" key="3">
    <source>
        <dbReference type="Proteomes" id="UP001501455"/>
    </source>
</evidence>
<proteinExistence type="predicted"/>
<evidence type="ECO:0000256" key="1">
    <source>
        <dbReference type="SAM" id="MobiDB-lite"/>
    </source>
</evidence>
<dbReference type="Gene3D" id="3.40.50.720">
    <property type="entry name" value="NAD(P)-binding Rossmann-like Domain"/>
    <property type="match status" value="1"/>
</dbReference>
<organism evidence="2 3">
    <name type="scientific">Streptomyces prasinosporus</name>
    <dbReference type="NCBI Taxonomy" id="68256"/>
    <lineage>
        <taxon>Bacteria</taxon>
        <taxon>Bacillati</taxon>
        <taxon>Actinomycetota</taxon>
        <taxon>Actinomycetes</taxon>
        <taxon>Kitasatosporales</taxon>
        <taxon>Streptomycetaceae</taxon>
        <taxon>Streptomyces</taxon>
        <taxon>Streptomyces albogriseolus group</taxon>
    </lineage>
</organism>
<comment type="caution">
    <text evidence="2">The sequence shown here is derived from an EMBL/GenBank/DDBJ whole genome shotgun (WGS) entry which is preliminary data.</text>
</comment>
<dbReference type="EMBL" id="BAAAXF010000082">
    <property type="protein sequence ID" value="GAA3504998.1"/>
    <property type="molecule type" value="Genomic_DNA"/>
</dbReference>
<reference evidence="3" key="1">
    <citation type="journal article" date="2019" name="Int. J. Syst. Evol. Microbiol.">
        <title>The Global Catalogue of Microorganisms (GCM) 10K type strain sequencing project: providing services to taxonomists for standard genome sequencing and annotation.</title>
        <authorList>
            <consortium name="The Broad Institute Genomics Platform"/>
            <consortium name="The Broad Institute Genome Sequencing Center for Infectious Disease"/>
            <person name="Wu L."/>
            <person name="Ma J."/>
        </authorList>
    </citation>
    <scope>NUCLEOTIDE SEQUENCE [LARGE SCALE GENOMIC DNA]</scope>
    <source>
        <strain evidence="3">JCM 4816</strain>
    </source>
</reference>
<keyword evidence="3" id="KW-1185">Reference proteome</keyword>